<keyword evidence="3" id="KW-1185">Reference proteome</keyword>
<protein>
    <submittedName>
        <fullName evidence="2">Glycerophosphodiester phosphodiesterase</fullName>
    </submittedName>
</protein>
<dbReference type="InterPro" id="IPR030395">
    <property type="entry name" value="GP_PDE_dom"/>
</dbReference>
<dbReference type="InterPro" id="IPR017946">
    <property type="entry name" value="PLC-like_Pdiesterase_TIM-brl"/>
</dbReference>
<evidence type="ECO:0000313" key="2">
    <source>
        <dbReference type="EMBL" id="MBD8044017.1"/>
    </source>
</evidence>
<dbReference type="PANTHER" id="PTHR46211">
    <property type="entry name" value="GLYCEROPHOSPHORYL DIESTER PHOSPHODIESTERASE"/>
    <property type="match status" value="1"/>
</dbReference>
<dbReference type="PROSITE" id="PS51704">
    <property type="entry name" value="GP_PDE"/>
    <property type="match status" value="1"/>
</dbReference>
<evidence type="ECO:0000259" key="1">
    <source>
        <dbReference type="PROSITE" id="PS51704"/>
    </source>
</evidence>
<organism evidence="2 3">
    <name type="scientific">Arthrobacter pullicola</name>
    <dbReference type="NCBI Taxonomy" id="2762224"/>
    <lineage>
        <taxon>Bacteria</taxon>
        <taxon>Bacillati</taxon>
        <taxon>Actinomycetota</taxon>
        <taxon>Actinomycetes</taxon>
        <taxon>Micrococcales</taxon>
        <taxon>Micrococcaceae</taxon>
        <taxon>Arthrobacter</taxon>
    </lineage>
</organism>
<dbReference type="RefSeq" id="WP_191746935.1">
    <property type="nucleotide sequence ID" value="NZ_JACSQC010000004.1"/>
</dbReference>
<proteinExistence type="predicted"/>
<dbReference type="Proteomes" id="UP000652763">
    <property type="component" value="Unassembled WGS sequence"/>
</dbReference>
<evidence type="ECO:0000313" key="3">
    <source>
        <dbReference type="Proteomes" id="UP000652763"/>
    </source>
</evidence>
<accession>A0ABR8YII6</accession>
<comment type="caution">
    <text evidence="2">The sequence shown here is derived from an EMBL/GenBank/DDBJ whole genome shotgun (WGS) entry which is preliminary data.</text>
</comment>
<dbReference type="Pfam" id="PF03009">
    <property type="entry name" value="GDPD"/>
    <property type="match status" value="1"/>
</dbReference>
<dbReference type="EMBL" id="JACSQC010000004">
    <property type="protein sequence ID" value="MBD8044017.1"/>
    <property type="molecule type" value="Genomic_DNA"/>
</dbReference>
<dbReference type="Gene3D" id="3.20.20.190">
    <property type="entry name" value="Phosphatidylinositol (PI) phosphodiesterase"/>
    <property type="match status" value="1"/>
</dbReference>
<feature type="domain" description="GP-PDE" evidence="1">
    <location>
        <begin position="11"/>
        <end position="253"/>
    </location>
</feature>
<name>A0ABR8YII6_9MICC</name>
<dbReference type="SUPFAM" id="SSF51695">
    <property type="entry name" value="PLC-like phosphodiesterases"/>
    <property type="match status" value="1"/>
</dbReference>
<reference evidence="2 3" key="1">
    <citation type="submission" date="2020-08" db="EMBL/GenBank/DDBJ databases">
        <title>A Genomic Blueprint of the Chicken Gut Microbiome.</title>
        <authorList>
            <person name="Gilroy R."/>
            <person name="Ravi A."/>
            <person name="Getino M."/>
            <person name="Pursley I."/>
            <person name="Horton D.L."/>
            <person name="Alikhan N.-F."/>
            <person name="Baker D."/>
            <person name="Gharbi K."/>
            <person name="Hall N."/>
            <person name="Watson M."/>
            <person name="Adriaenssens E.M."/>
            <person name="Foster-Nyarko E."/>
            <person name="Jarju S."/>
            <person name="Secka A."/>
            <person name="Antonio M."/>
            <person name="Oren A."/>
            <person name="Chaudhuri R."/>
            <person name="La Ragione R.M."/>
            <person name="Hildebrand F."/>
            <person name="Pallen M.J."/>
        </authorList>
    </citation>
    <scope>NUCLEOTIDE SEQUENCE [LARGE SCALE GENOMIC DNA]</scope>
    <source>
        <strain evidence="2 3">Sa2BUA2</strain>
    </source>
</reference>
<gene>
    <name evidence="2" type="ORF">H9638_09385</name>
</gene>
<dbReference type="PANTHER" id="PTHR46211:SF1">
    <property type="entry name" value="GLYCEROPHOSPHODIESTER PHOSPHODIESTERASE, CYTOPLASMIC"/>
    <property type="match status" value="1"/>
</dbReference>
<sequence length="265" mass="27405">MNRPLPGPGEMLNIAHRGNSSQAPENTLAAFASAAAAGAAMIETDLQLSSDGTAVLIHDASLSRTAGSDALVGRTTAARLREADAGSWFAPEFAAERIPDLPDLIAFAAGHPEIAWLLEFKGEWSVSALASAAELLQAGGLSSRCLLQGFSRQTVRNLSEAAPDLARGLLIAAAPPPRQDAELLNFLADVDAAACNPHGAVLAAAPELVETLHSNGQAVYSWTLNQQDQWAAAVSAGVDGIITDHPAELAGWLRQAGPGRTVPGI</sequence>